<gene>
    <name evidence="4" type="ORF">CBF31_07140</name>
</gene>
<comment type="subcellular location">
    <subcellularLocation>
        <location evidence="1">Cell surface</location>
    </subcellularLocation>
</comment>
<keyword evidence="2" id="KW-0178">Competence</keyword>
<organism evidence="4 5">
    <name type="scientific">Vagococcus fessus</name>
    <dbReference type="NCBI Taxonomy" id="120370"/>
    <lineage>
        <taxon>Bacteria</taxon>
        <taxon>Bacillati</taxon>
        <taxon>Bacillota</taxon>
        <taxon>Bacilli</taxon>
        <taxon>Lactobacillales</taxon>
        <taxon>Enterococcaceae</taxon>
        <taxon>Vagococcus</taxon>
    </lineage>
</organism>
<dbReference type="Pfam" id="PF07963">
    <property type="entry name" value="N_methyl"/>
    <property type="match status" value="1"/>
</dbReference>
<evidence type="ECO:0000256" key="1">
    <source>
        <dbReference type="ARBA" id="ARBA00004241"/>
    </source>
</evidence>
<keyword evidence="3" id="KW-1133">Transmembrane helix</keyword>
<name>A0A430A8M7_9ENTE</name>
<dbReference type="InterPro" id="IPR016977">
    <property type="entry name" value="ComGF"/>
</dbReference>
<evidence type="ECO:0008006" key="6">
    <source>
        <dbReference type="Google" id="ProtNLM"/>
    </source>
</evidence>
<keyword evidence="3" id="KW-0472">Membrane</keyword>
<accession>A0A430A8M7</accession>
<dbReference type="PROSITE" id="PS00409">
    <property type="entry name" value="PROKAR_NTER_METHYL"/>
    <property type="match status" value="1"/>
</dbReference>
<sequence>MKAKNSWAGFTLVETIIALAVISFIILILNMLIKVENKTVLSFQRKSELNWHIFLSQLEYGSKKWDFKELDKSRLYFVEKTESGKENQVIIEKYANQLKERKNGGYNPLLIGVDTCYFKKSDCGVVINVTMEDGKEFESVFPQWH</sequence>
<keyword evidence="5" id="KW-1185">Reference proteome</keyword>
<dbReference type="InterPro" id="IPR012902">
    <property type="entry name" value="N_methyl_site"/>
</dbReference>
<evidence type="ECO:0000313" key="5">
    <source>
        <dbReference type="Proteomes" id="UP000287101"/>
    </source>
</evidence>
<dbReference type="AlphaFoldDB" id="A0A430A8M7"/>
<reference evidence="4 5" key="1">
    <citation type="submission" date="2017-05" db="EMBL/GenBank/DDBJ databases">
        <title>Vagococcus spp. assemblies.</title>
        <authorList>
            <person name="Gulvik C.A."/>
        </authorList>
    </citation>
    <scope>NUCLEOTIDE SEQUENCE [LARGE SCALE GENOMIC DNA]</scope>
    <source>
        <strain evidence="4 5">CCUG 41755</strain>
    </source>
</reference>
<dbReference type="RefSeq" id="WP_126831689.1">
    <property type="nucleotide sequence ID" value="NZ_CBCRYB010000001.1"/>
</dbReference>
<dbReference type="GO" id="GO:0009986">
    <property type="term" value="C:cell surface"/>
    <property type="evidence" value="ECO:0007669"/>
    <property type="project" value="UniProtKB-SubCell"/>
</dbReference>
<dbReference type="NCBIfam" id="NF041002">
    <property type="entry name" value="pilin_ComGF"/>
    <property type="match status" value="1"/>
</dbReference>
<dbReference type="NCBIfam" id="TIGR02532">
    <property type="entry name" value="IV_pilin_GFxxxE"/>
    <property type="match status" value="1"/>
</dbReference>
<evidence type="ECO:0000256" key="2">
    <source>
        <dbReference type="ARBA" id="ARBA00023287"/>
    </source>
</evidence>
<dbReference type="EMBL" id="NGJY01000002">
    <property type="protein sequence ID" value="RSU03480.1"/>
    <property type="molecule type" value="Genomic_DNA"/>
</dbReference>
<comment type="caution">
    <text evidence="4">The sequence shown here is derived from an EMBL/GenBank/DDBJ whole genome shotgun (WGS) entry which is preliminary data.</text>
</comment>
<dbReference type="Proteomes" id="UP000287101">
    <property type="component" value="Unassembled WGS sequence"/>
</dbReference>
<protein>
    <recommendedName>
        <fullName evidence="6">Prepilin-type cleavage/methylation domain-containing protein</fullName>
    </recommendedName>
</protein>
<dbReference type="OrthoDB" id="2185379at2"/>
<feature type="transmembrane region" description="Helical" evidence="3">
    <location>
        <begin position="6"/>
        <end position="29"/>
    </location>
</feature>
<evidence type="ECO:0000313" key="4">
    <source>
        <dbReference type="EMBL" id="RSU03480.1"/>
    </source>
</evidence>
<dbReference type="Pfam" id="PF15980">
    <property type="entry name" value="ComGF"/>
    <property type="match status" value="1"/>
</dbReference>
<evidence type="ECO:0000256" key="3">
    <source>
        <dbReference type="SAM" id="Phobius"/>
    </source>
</evidence>
<proteinExistence type="predicted"/>
<keyword evidence="3" id="KW-0812">Transmembrane</keyword>
<dbReference type="GO" id="GO:0030420">
    <property type="term" value="P:establishment of competence for transformation"/>
    <property type="evidence" value="ECO:0007669"/>
    <property type="project" value="UniProtKB-KW"/>
</dbReference>